<comment type="caution">
    <text evidence="2">The sequence shown here is derived from an EMBL/GenBank/DDBJ whole genome shotgun (WGS) entry which is preliminary data.</text>
</comment>
<organism evidence="2 3">
    <name type="scientific">Skeletonema marinoi</name>
    <dbReference type="NCBI Taxonomy" id="267567"/>
    <lineage>
        <taxon>Eukaryota</taxon>
        <taxon>Sar</taxon>
        <taxon>Stramenopiles</taxon>
        <taxon>Ochrophyta</taxon>
        <taxon>Bacillariophyta</taxon>
        <taxon>Coscinodiscophyceae</taxon>
        <taxon>Thalassiosirophycidae</taxon>
        <taxon>Thalassiosirales</taxon>
        <taxon>Skeletonemataceae</taxon>
        <taxon>Skeletonema</taxon>
        <taxon>Skeletonema marinoi-dohrnii complex</taxon>
    </lineage>
</organism>
<name>A0AAD9D927_9STRA</name>
<accession>A0AAD9D927</accession>
<gene>
    <name evidence="2" type="ORF">QTG54_012207</name>
</gene>
<protein>
    <submittedName>
        <fullName evidence="2">Uncharacterized protein</fullName>
    </submittedName>
</protein>
<feature type="region of interest" description="Disordered" evidence="1">
    <location>
        <begin position="1"/>
        <end position="21"/>
    </location>
</feature>
<feature type="region of interest" description="Disordered" evidence="1">
    <location>
        <begin position="49"/>
        <end position="70"/>
    </location>
</feature>
<dbReference type="AlphaFoldDB" id="A0AAD9D927"/>
<proteinExistence type="predicted"/>
<evidence type="ECO:0000313" key="2">
    <source>
        <dbReference type="EMBL" id="KAK1737340.1"/>
    </source>
</evidence>
<evidence type="ECO:0000256" key="1">
    <source>
        <dbReference type="SAM" id="MobiDB-lite"/>
    </source>
</evidence>
<dbReference type="Proteomes" id="UP001224775">
    <property type="component" value="Unassembled WGS sequence"/>
</dbReference>
<sequence length="70" mass="7540">MTTPPPASSSKNPFSSGLGRGGRMGAWAVAIGAVAAWNYYDNQKNTADAFSKEEQESWNTQKKTASTKKE</sequence>
<keyword evidence="3" id="KW-1185">Reference proteome</keyword>
<reference evidence="2" key="1">
    <citation type="submission" date="2023-06" db="EMBL/GenBank/DDBJ databases">
        <title>Survivors Of The Sea: Transcriptome response of Skeletonema marinoi to long-term dormancy.</title>
        <authorList>
            <person name="Pinder M.I.M."/>
            <person name="Kourtchenko O."/>
            <person name="Robertson E.K."/>
            <person name="Larsson T."/>
            <person name="Maumus F."/>
            <person name="Osuna-Cruz C.M."/>
            <person name="Vancaester E."/>
            <person name="Stenow R."/>
            <person name="Vandepoele K."/>
            <person name="Ploug H."/>
            <person name="Bruchert V."/>
            <person name="Godhe A."/>
            <person name="Topel M."/>
        </authorList>
    </citation>
    <scope>NUCLEOTIDE SEQUENCE</scope>
    <source>
        <strain evidence="2">R05AC</strain>
    </source>
</reference>
<evidence type="ECO:0000313" key="3">
    <source>
        <dbReference type="Proteomes" id="UP001224775"/>
    </source>
</evidence>
<dbReference type="EMBL" id="JATAAI010000026">
    <property type="protein sequence ID" value="KAK1737340.1"/>
    <property type="molecule type" value="Genomic_DNA"/>
</dbReference>